<dbReference type="AlphaFoldDB" id="A0AAN8KG39"/>
<accession>A0AAN8KG39</accession>
<keyword evidence="3" id="KW-1185">Reference proteome</keyword>
<evidence type="ECO:0000256" key="1">
    <source>
        <dbReference type="SAM" id="SignalP"/>
    </source>
</evidence>
<reference evidence="2 3" key="1">
    <citation type="submission" date="2024-01" db="EMBL/GenBank/DDBJ databases">
        <title>The genome of the rayed Mediterranean limpet Patella caerulea (Linnaeus, 1758).</title>
        <authorList>
            <person name="Anh-Thu Weber A."/>
            <person name="Halstead-Nussloch G."/>
        </authorList>
    </citation>
    <scope>NUCLEOTIDE SEQUENCE [LARGE SCALE GENOMIC DNA]</scope>
    <source>
        <strain evidence="2">AATW-2023a</strain>
        <tissue evidence="2">Whole specimen</tissue>
    </source>
</reference>
<proteinExistence type="predicted"/>
<sequence length="153" mass="17715">MLTVINTVVFMLLTMTLTGWSYPLFDVTDIPQNNDLSQYQHTNSKAKLTKRGHPDVDVWQLCPQRMAQADCFYTYLRVYARLRKGARNVEPVSMRNIGKRRTTKSPTAIKRSTTGAKDDITVNCPDYLENIECYYQTLVYAKKMIQLYKESNS</sequence>
<evidence type="ECO:0000313" key="2">
    <source>
        <dbReference type="EMBL" id="KAK6191709.1"/>
    </source>
</evidence>
<protein>
    <submittedName>
        <fullName evidence="2">Uncharacterized protein</fullName>
    </submittedName>
</protein>
<evidence type="ECO:0000313" key="3">
    <source>
        <dbReference type="Proteomes" id="UP001347796"/>
    </source>
</evidence>
<feature type="signal peptide" evidence="1">
    <location>
        <begin position="1"/>
        <end position="21"/>
    </location>
</feature>
<feature type="chain" id="PRO_5042847563" evidence="1">
    <location>
        <begin position="22"/>
        <end position="153"/>
    </location>
</feature>
<keyword evidence="1" id="KW-0732">Signal</keyword>
<dbReference type="Proteomes" id="UP001347796">
    <property type="component" value="Unassembled WGS sequence"/>
</dbReference>
<organism evidence="2 3">
    <name type="scientific">Patella caerulea</name>
    <name type="common">Rayed Mediterranean limpet</name>
    <dbReference type="NCBI Taxonomy" id="87958"/>
    <lineage>
        <taxon>Eukaryota</taxon>
        <taxon>Metazoa</taxon>
        <taxon>Spiralia</taxon>
        <taxon>Lophotrochozoa</taxon>
        <taxon>Mollusca</taxon>
        <taxon>Gastropoda</taxon>
        <taxon>Patellogastropoda</taxon>
        <taxon>Patelloidea</taxon>
        <taxon>Patellidae</taxon>
        <taxon>Patella</taxon>
    </lineage>
</organism>
<comment type="caution">
    <text evidence="2">The sequence shown here is derived from an EMBL/GenBank/DDBJ whole genome shotgun (WGS) entry which is preliminary data.</text>
</comment>
<gene>
    <name evidence="2" type="ORF">SNE40_003323</name>
</gene>
<dbReference type="EMBL" id="JAZGQO010000002">
    <property type="protein sequence ID" value="KAK6191709.1"/>
    <property type="molecule type" value="Genomic_DNA"/>
</dbReference>
<name>A0AAN8KG39_PATCE</name>